<dbReference type="SMART" id="SM00363">
    <property type="entry name" value="S4"/>
    <property type="match status" value="1"/>
</dbReference>
<protein>
    <submittedName>
        <fullName evidence="7">Probable heat shock protein Hsp15</fullName>
    </submittedName>
</protein>
<dbReference type="RefSeq" id="WP_011188854.1">
    <property type="nucleotide sequence ID" value="NC_006138.1"/>
</dbReference>
<dbReference type="Pfam" id="PF01479">
    <property type="entry name" value="S4"/>
    <property type="match status" value="1"/>
</dbReference>
<keyword evidence="3" id="KW-0238">DNA-binding</keyword>
<dbReference type="InterPro" id="IPR036986">
    <property type="entry name" value="S4_RNA-bd_sf"/>
</dbReference>
<evidence type="ECO:0000256" key="3">
    <source>
        <dbReference type="ARBA" id="ARBA00023125"/>
    </source>
</evidence>
<feature type="region of interest" description="Disordered" evidence="5">
    <location>
        <begin position="101"/>
        <end position="130"/>
    </location>
</feature>
<keyword evidence="7" id="KW-0346">Stress response</keyword>
<dbReference type="GO" id="GO:0043023">
    <property type="term" value="F:ribosomal large subunit binding"/>
    <property type="evidence" value="ECO:0007669"/>
    <property type="project" value="InterPro"/>
</dbReference>
<dbReference type="InterPro" id="IPR002942">
    <property type="entry name" value="S4_RNA-bd"/>
</dbReference>
<evidence type="ECO:0000313" key="8">
    <source>
        <dbReference type="Proteomes" id="UP000000602"/>
    </source>
</evidence>
<dbReference type="SUPFAM" id="SSF55174">
    <property type="entry name" value="Alpha-L RNA-binding motif"/>
    <property type="match status" value="1"/>
</dbReference>
<evidence type="ECO:0000256" key="1">
    <source>
        <dbReference type="ARBA" id="ARBA00008396"/>
    </source>
</evidence>
<dbReference type="AlphaFoldDB" id="Q6AMT3"/>
<proteinExistence type="inferred from homology"/>
<name>Q6AMT3_DESPS</name>
<keyword evidence="2 4" id="KW-0694">RNA-binding</keyword>
<dbReference type="PROSITE" id="PS50889">
    <property type="entry name" value="S4"/>
    <property type="match status" value="1"/>
</dbReference>
<dbReference type="GO" id="GO:0034605">
    <property type="term" value="P:cellular response to heat"/>
    <property type="evidence" value="ECO:0007669"/>
    <property type="project" value="InterPro"/>
</dbReference>
<reference evidence="8" key="1">
    <citation type="journal article" date="2004" name="Environ. Microbiol.">
        <title>The genome of Desulfotalea psychrophila, a sulfate-reducing bacterium from permanently cold Arctic sediments.</title>
        <authorList>
            <person name="Rabus R."/>
            <person name="Ruepp A."/>
            <person name="Frickey T."/>
            <person name="Rattei T."/>
            <person name="Fartmann B."/>
            <person name="Stark M."/>
            <person name="Bauer M."/>
            <person name="Zibat A."/>
            <person name="Lombardot T."/>
            <person name="Becker I."/>
            <person name="Amann J."/>
            <person name="Gellner K."/>
            <person name="Teeling H."/>
            <person name="Leuschner W.D."/>
            <person name="Gloeckner F.-O."/>
            <person name="Lupas A.N."/>
            <person name="Amann R."/>
            <person name="Klenk H.-P."/>
        </authorList>
    </citation>
    <scope>NUCLEOTIDE SEQUENCE [LARGE SCALE GENOMIC DNA]</scope>
    <source>
        <strain evidence="8">DSM 12343 / LSv54</strain>
    </source>
</reference>
<dbReference type="GO" id="GO:0003727">
    <property type="term" value="F:single-stranded RNA binding"/>
    <property type="evidence" value="ECO:0007669"/>
    <property type="project" value="InterPro"/>
</dbReference>
<dbReference type="PIRSF" id="PIRSF016821">
    <property type="entry name" value="HSP15"/>
    <property type="match status" value="1"/>
</dbReference>
<organism evidence="7 8">
    <name type="scientific">Desulfotalea psychrophila (strain LSv54 / DSM 12343)</name>
    <dbReference type="NCBI Taxonomy" id="177439"/>
    <lineage>
        <taxon>Bacteria</taxon>
        <taxon>Pseudomonadati</taxon>
        <taxon>Thermodesulfobacteriota</taxon>
        <taxon>Desulfobulbia</taxon>
        <taxon>Desulfobulbales</taxon>
        <taxon>Desulfocapsaceae</taxon>
        <taxon>Desulfotalea</taxon>
    </lineage>
</organism>
<dbReference type="KEGG" id="dps:DP1613"/>
<dbReference type="CDD" id="cd00165">
    <property type="entry name" value="S4"/>
    <property type="match status" value="1"/>
</dbReference>
<evidence type="ECO:0000313" key="7">
    <source>
        <dbReference type="EMBL" id="CAG36342.1"/>
    </source>
</evidence>
<evidence type="ECO:0000256" key="2">
    <source>
        <dbReference type="ARBA" id="ARBA00022884"/>
    </source>
</evidence>
<evidence type="ECO:0000256" key="5">
    <source>
        <dbReference type="SAM" id="MobiDB-lite"/>
    </source>
</evidence>
<dbReference type="STRING" id="177439.DP1613"/>
<sequence length="130" mass="14806">MTSEEARIRVDKWLWAARFFKTRSLASAAVNGGKVHLGGNRVKASRPVGVGMVLTITRGVVEFEVTILALNQQRRPAVEAQLLYEESEASRIKREENRELRRALNVSHSPPAKKPSKRDRRKIKEFVRKS</sequence>
<evidence type="ECO:0000259" key="6">
    <source>
        <dbReference type="SMART" id="SM00363"/>
    </source>
</evidence>
<dbReference type="EMBL" id="CR522870">
    <property type="protein sequence ID" value="CAG36342.1"/>
    <property type="molecule type" value="Genomic_DNA"/>
</dbReference>
<comment type="similarity">
    <text evidence="1">Belongs to the HSP15 family.</text>
</comment>
<dbReference type="Proteomes" id="UP000000602">
    <property type="component" value="Chromosome"/>
</dbReference>
<dbReference type="InterPro" id="IPR025708">
    <property type="entry name" value="HSP15"/>
</dbReference>
<gene>
    <name evidence="7" type="ordered locus">DP1613</name>
</gene>
<dbReference type="OrthoDB" id="9797176at2"/>
<accession>Q6AMT3</accession>
<dbReference type="Gene3D" id="3.10.290.10">
    <property type="entry name" value="RNA-binding S4 domain"/>
    <property type="match status" value="1"/>
</dbReference>
<dbReference type="eggNOG" id="COG1188">
    <property type="taxonomic scope" value="Bacteria"/>
</dbReference>
<feature type="domain" description="RNA-binding S4" evidence="6">
    <location>
        <begin position="8"/>
        <end position="71"/>
    </location>
</feature>
<dbReference type="HOGENOM" id="CLU_101003_2_1_7"/>
<evidence type="ECO:0000256" key="4">
    <source>
        <dbReference type="PROSITE-ProRule" id="PRU00182"/>
    </source>
</evidence>
<dbReference type="GO" id="GO:0003677">
    <property type="term" value="F:DNA binding"/>
    <property type="evidence" value="ECO:0007669"/>
    <property type="project" value="UniProtKB-KW"/>
</dbReference>
<keyword evidence="8" id="KW-1185">Reference proteome</keyword>